<feature type="transmembrane region" description="Helical" evidence="7">
    <location>
        <begin position="63"/>
        <end position="82"/>
    </location>
</feature>
<dbReference type="PANTHER" id="PTHR33048:SF47">
    <property type="entry name" value="INTEGRAL MEMBRANE PROTEIN-RELATED"/>
    <property type="match status" value="1"/>
</dbReference>
<gene>
    <name evidence="9" type="ORF">PDIGIT_LOCUS4681</name>
</gene>
<dbReference type="InterPro" id="IPR052337">
    <property type="entry name" value="SAT4-like"/>
</dbReference>
<accession>A0A9W4UBE6</accession>
<protein>
    <recommendedName>
        <fullName evidence="8">Rhodopsin domain-containing protein</fullName>
    </recommendedName>
</protein>
<dbReference type="EMBL" id="CAOQHR010000003">
    <property type="protein sequence ID" value="CAI6331656.1"/>
    <property type="molecule type" value="Genomic_DNA"/>
</dbReference>
<keyword evidence="10" id="KW-1185">Reference proteome</keyword>
<feature type="transmembrane region" description="Helical" evidence="7">
    <location>
        <begin position="228"/>
        <end position="250"/>
    </location>
</feature>
<evidence type="ECO:0000256" key="7">
    <source>
        <dbReference type="SAM" id="Phobius"/>
    </source>
</evidence>
<evidence type="ECO:0000259" key="8">
    <source>
        <dbReference type="Pfam" id="PF20684"/>
    </source>
</evidence>
<feature type="transmembrane region" description="Helical" evidence="7">
    <location>
        <begin position="143"/>
        <end position="172"/>
    </location>
</feature>
<dbReference type="OrthoDB" id="61113at2759"/>
<dbReference type="AlphaFoldDB" id="A0A9W4UBE6"/>
<feature type="compositionally biased region" description="Polar residues" evidence="6">
    <location>
        <begin position="409"/>
        <end position="419"/>
    </location>
</feature>
<dbReference type="PANTHER" id="PTHR33048">
    <property type="entry name" value="PTH11-LIKE INTEGRAL MEMBRANE PROTEIN (AFU_ORTHOLOGUE AFUA_5G11245)"/>
    <property type="match status" value="1"/>
</dbReference>
<evidence type="ECO:0000256" key="6">
    <source>
        <dbReference type="SAM" id="MobiDB-lite"/>
    </source>
</evidence>
<comment type="caution">
    <text evidence="9">The sequence shown here is derived from an EMBL/GenBank/DDBJ whole genome shotgun (WGS) entry which is preliminary data.</text>
</comment>
<dbReference type="Pfam" id="PF20684">
    <property type="entry name" value="Fung_rhodopsin"/>
    <property type="match status" value="1"/>
</dbReference>
<evidence type="ECO:0000256" key="4">
    <source>
        <dbReference type="ARBA" id="ARBA00023136"/>
    </source>
</evidence>
<reference evidence="9" key="1">
    <citation type="submission" date="2023-01" db="EMBL/GenBank/DDBJ databases">
        <authorList>
            <person name="Van Ghelder C."/>
            <person name="Rancurel C."/>
        </authorList>
    </citation>
    <scope>NUCLEOTIDE SEQUENCE</scope>
    <source>
        <strain evidence="9">CNCM I-4278</strain>
    </source>
</reference>
<name>A0A9W4UBE6_9PLEO</name>
<dbReference type="Proteomes" id="UP001152607">
    <property type="component" value="Unassembled WGS sequence"/>
</dbReference>
<feature type="compositionally biased region" description="Basic residues" evidence="6">
    <location>
        <begin position="362"/>
        <end position="374"/>
    </location>
</feature>
<sequence length="486" mass="53939">MPSVQPLSPEVLATLPDNSNPPISNRKETIIGVSIAFLTVALTAALLRLFVRWRRRIWGWDDAFVVLAATGCTIGSILICQMPDDGLGKHWWTLTAEQRMMFFKHIWATNITYAFSTTCVKIAILVQYLRLFEAKHVLARRLILGLLTFIALWGFTFTMLSVFSCSPISSFWRKDMPGKCVGWGSKNTDDFFATFLGHAASNMVLDILVLGLPIPFFRDLRMSGKTKLGLMTLFGMGGIAVSLAIARVASLCHKKGGTIPIFDITYSTPTVYIFSVLEINVAIMCASIPIFWPLVTSFTSSKILIVNEIEVRSERRSEHIDLVDKAHDFTVGEIEGRTSRADIKGNTTTQTTSPSSRLARSLSRHHRQSYHHHQQNSSSSSKDMPLSLRHAHSRQSEDDSKSLVHKSSTHSFGNNSNKNPLAGLDNPEDNTHARYKDKYSQGWAVPDFDHVAPPPTTYRADAGANHRAGSPAVMPVPFDHIGAAKQ</sequence>
<evidence type="ECO:0000256" key="5">
    <source>
        <dbReference type="ARBA" id="ARBA00038359"/>
    </source>
</evidence>
<dbReference type="GO" id="GO:0016020">
    <property type="term" value="C:membrane"/>
    <property type="evidence" value="ECO:0007669"/>
    <property type="project" value="UniProtKB-SubCell"/>
</dbReference>
<feature type="transmembrane region" description="Helical" evidence="7">
    <location>
        <begin position="111"/>
        <end position="131"/>
    </location>
</feature>
<evidence type="ECO:0000256" key="3">
    <source>
        <dbReference type="ARBA" id="ARBA00022989"/>
    </source>
</evidence>
<feature type="transmembrane region" description="Helical" evidence="7">
    <location>
        <begin position="192"/>
        <end position="216"/>
    </location>
</feature>
<feature type="transmembrane region" description="Helical" evidence="7">
    <location>
        <begin position="270"/>
        <end position="295"/>
    </location>
</feature>
<evidence type="ECO:0000256" key="1">
    <source>
        <dbReference type="ARBA" id="ARBA00004141"/>
    </source>
</evidence>
<evidence type="ECO:0000313" key="10">
    <source>
        <dbReference type="Proteomes" id="UP001152607"/>
    </source>
</evidence>
<keyword evidence="4 7" id="KW-0472">Membrane</keyword>
<evidence type="ECO:0000256" key="2">
    <source>
        <dbReference type="ARBA" id="ARBA00022692"/>
    </source>
</evidence>
<feature type="region of interest" description="Disordered" evidence="6">
    <location>
        <begin position="463"/>
        <end position="486"/>
    </location>
</feature>
<organism evidence="9 10">
    <name type="scientific">Periconia digitata</name>
    <dbReference type="NCBI Taxonomy" id="1303443"/>
    <lineage>
        <taxon>Eukaryota</taxon>
        <taxon>Fungi</taxon>
        <taxon>Dikarya</taxon>
        <taxon>Ascomycota</taxon>
        <taxon>Pezizomycotina</taxon>
        <taxon>Dothideomycetes</taxon>
        <taxon>Pleosporomycetidae</taxon>
        <taxon>Pleosporales</taxon>
        <taxon>Massarineae</taxon>
        <taxon>Periconiaceae</taxon>
        <taxon>Periconia</taxon>
    </lineage>
</organism>
<feature type="region of interest" description="Disordered" evidence="6">
    <location>
        <begin position="336"/>
        <end position="433"/>
    </location>
</feature>
<feature type="transmembrane region" description="Helical" evidence="7">
    <location>
        <begin position="30"/>
        <end position="51"/>
    </location>
</feature>
<proteinExistence type="inferred from homology"/>
<evidence type="ECO:0000313" key="9">
    <source>
        <dbReference type="EMBL" id="CAI6331656.1"/>
    </source>
</evidence>
<dbReference type="InterPro" id="IPR049326">
    <property type="entry name" value="Rhodopsin_dom_fungi"/>
</dbReference>
<keyword evidence="2 7" id="KW-0812">Transmembrane</keyword>
<keyword evidence="3 7" id="KW-1133">Transmembrane helix</keyword>
<comment type="similarity">
    <text evidence="5">Belongs to the SAT4 family.</text>
</comment>
<comment type="subcellular location">
    <subcellularLocation>
        <location evidence="1">Membrane</location>
        <topology evidence="1">Multi-pass membrane protein</topology>
    </subcellularLocation>
</comment>
<feature type="domain" description="Rhodopsin" evidence="8">
    <location>
        <begin position="47"/>
        <end position="295"/>
    </location>
</feature>